<dbReference type="PROSITE" id="PS50198">
    <property type="entry name" value="PPIC_PPIASE_2"/>
    <property type="match status" value="1"/>
</dbReference>
<evidence type="ECO:0000259" key="11">
    <source>
        <dbReference type="PROSITE" id="PS50198"/>
    </source>
</evidence>
<evidence type="ECO:0000313" key="13">
    <source>
        <dbReference type="Proteomes" id="UP000248614"/>
    </source>
</evidence>
<proteinExistence type="predicted"/>
<dbReference type="PANTHER" id="PTHR47637">
    <property type="entry name" value="CHAPERONE SURA"/>
    <property type="match status" value="1"/>
</dbReference>
<feature type="signal peptide" evidence="10">
    <location>
        <begin position="1"/>
        <end position="34"/>
    </location>
</feature>
<evidence type="ECO:0000256" key="8">
    <source>
        <dbReference type="ARBA" id="ARBA00031484"/>
    </source>
</evidence>
<dbReference type="Gene3D" id="3.10.50.40">
    <property type="match status" value="1"/>
</dbReference>
<evidence type="ECO:0000256" key="4">
    <source>
        <dbReference type="ARBA" id="ARBA00023110"/>
    </source>
</evidence>
<evidence type="ECO:0000313" key="12">
    <source>
        <dbReference type="EMBL" id="PZO74665.1"/>
    </source>
</evidence>
<keyword evidence="3" id="KW-0574">Periplasm</keyword>
<dbReference type="GO" id="GO:0003755">
    <property type="term" value="F:peptidyl-prolyl cis-trans isomerase activity"/>
    <property type="evidence" value="ECO:0007669"/>
    <property type="project" value="UniProtKB-KW"/>
</dbReference>
<evidence type="ECO:0000256" key="10">
    <source>
        <dbReference type="SAM" id="SignalP"/>
    </source>
</evidence>
<name>A0A2W5AUH1_9SPHN</name>
<dbReference type="AlphaFoldDB" id="A0A2W5AUH1"/>
<evidence type="ECO:0000256" key="5">
    <source>
        <dbReference type="ARBA" id="ARBA00023186"/>
    </source>
</evidence>
<dbReference type="SUPFAM" id="SSF54534">
    <property type="entry name" value="FKBP-like"/>
    <property type="match status" value="2"/>
</dbReference>
<evidence type="ECO:0000256" key="2">
    <source>
        <dbReference type="ARBA" id="ARBA00022729"/>
    </source>
</evidence>
<dbReference type="InterPro" id="IPR046357">
    <property type="entry name" value="PPIase_dom_sf"/>
</dbReference>
<protein>
    <recommendedName>
        <fullName evidence="1">Parvulin-like PPIase</fullName>
    </recommendedName>
    <alternativeName>
        <fullName evidence="7">Peptidyl-prolyl cis-trans isomerase plp</fullName>
    </alternativeName>
    <alternativeName>
        <fullName evidence="8">Rotamase plp</fullName>
    </alternativeName>
</protein>
<accession>A0A2W5AUH1</accession>
<reference evidence="12 13" key="1">
    <citation type="submission" date="2017-08" db="EMBL/GenBank/DDBJ databases">
        <title>Infants hospitalized years apart are colonized by the same room-sourced microbial strains.</title>
        <authorList>
            <person name="Brooks B."/>
            <person name="Olm M.R."/>
            <person name="Firek B.A."/>
            <person name="Baker R."/>
            <person name="Thomas B.C."/>
            <person name="Morowitz M.J."/>
            <person name="Banfield J.F."/>
        </authorList>
    </citation>
    <scope>NUCLEOTIDE SEQUENCE [LARGE SCALE GENOMIC DNA]</scope>
    <source>
        <strain evidence="12">S2_018_000_R3_110</strain>
    </source>
</reference>
<comment type="caution">
    <text evidence="12">The sequence shown here is derived from an EMBL/GenBank/DDBJ whole genome shotgun (WGS) entry which is preliminary data.</text>
</comment>
<evidence type="ECO:0000256" key="6">
    <source>
        <dbReference type="ARBA" id="ARBA00023235"/>
    </source>
</evidence>
<feature type="domain" description="PpiC" evidence="11">
    <location>
        <begin position="210"/>
        <end position="307"/>
    </location>
</feature>
<keyword evidence="5" id="KW-0143">Chaperone</keyword>
<sequence>MGYDDQVTKNIVTIGRIGRSIAGFAAVATAAALAAQTVGDAQEAPGANLNLPGDPTIFGKLDPNIRKPTAIVNDTVLTGTDVDQRMALIVALNEYKLSDADREVLRAQVVRQLIDETLQIQQAKAKDITVTPAELEQSFNRLATQRFRQTPDQLRAYLRTVGSSDRSLRRQIEGELAWSRLLRKQVEPFVNVGEEEVAAVIARMEASKGTEEYSLREIYMAANPDRAAEVQAGMQKMIEQIRQGAPFEYFARNFSEASTRAVGGDLGFVRLNMLPDQLQRAATQMQVGQIAGPIEVPGGYSILYLTDKRQVLMADPRDAKLALRQLFLPFPAGTSEAQASAKVAAFTQATQGIRGCGDATKVAQAQNAEVVDNDSVVLRTLPPALQDIIAKLNVGQATPPFGSPKDGVRVLVLCGREDPRTAGVPSAQQIQQGLEQERVNLRAQRMMRDLRRDAVIEYR</sequence>
<evidence type="ECO:0000256" key="1">
    <source>
        <dbReference type="ARBA" id="ARBA00018370"/>
    </source>
</evidence>
<evidence type="ECO:0000256" key="3">
    <source>
        <dbReference type="ARBA" id="ARBA00022764"/>
    </source>
</evidence>
<feature type="chain" id="PRO_5015940591" description="Parvulin-like PPIase" evidence="10">
    <location>
        <begin position="35"/>
        <end position="459"/>
    </location>
</feature>
<dbReference type="SUPFAM" id="SSF109998">
    <property type="entry name" value="Triger factor/SurA peptide-binding domain-like"/>
    <property type="match status" value="1"/>
</dbReference>
<evidence type="ECO:0000256" key="7">
    <source>
        <dbReference type="ARBA" id="ARBA00030642"/>
    </source>
</evidence>
<organism evidence="12 13">
    <name type="scientific">Sphingomonas hengshuiensis</name>
    <dbReference type="NCBI Taxonomy" id="1609977"/>
    <lineage>
        <taxon>Bacteria</taxon>
        <taxon>Pseudomonadati</taxon>
        <taxon>Pseudomonadota</taxon>
        <taxon>Alphaproteobacteria</taxon>
        <taxon>Sphingomonadales</taxon>
        <taxon>Sphingomonadaceae</taxon>
        <taxon>Sphingomonas</taxon>
    </lineage>
</organism>
<dbReference type="InterPro" id="IPR000297">
    <property type="entry name" value="PPIase_PpiC"/>
</dbReference>
<keyword evidence="2 10" id="KW-0732">Signal</keyword>
<dbReference type="Gene3D" id="1.10.4030.10">
    <property type="entry name" value="Porin chaperone SurA, peptide-binding domain"/>
    <property type="match status" value="1"/>
</dbReference>
<dbReference type="InterPro" id="IPR015391">
    <property type="entry name" value="SurA_N"/>
</dbReference>
<dbReference type="InterPro" id="IPR050280">
    <property type="entry name" value="OMP_Chaperone_SurA"/>
</dbReference>
<keyword evidence="6 9" id="KW-0413">Isomerase</keyword>
<evidence type="ECO:0000256" key="9">
    <source>
        <dbReference type="PROSITE-ProRule" id="PRU00278"/>
    </source>
</evidence>
<dbReference type="Proteomes" id="UP000248614">
    <property type="component" value="Unassembled WGS sequence"/>
</dbReference>
<dbReference type="Pfam" id="PF09312">
    <property type="entry name" value="SurA_N"/>
    <property type="match status" value="1"/>
</dbReference>
<keyword evidence="4 9" id="KW-0697">Rotamase</keyword>
<dbReference type="Pfam" id="PF00639">
    <property type="entry name" value="Rotamase"/>
    <property type="match status" value="1"/>
</dbReference>
<dbReference type="EMBL" id="QFNF01000040">
    <property type="protein sequence ID" value="PZO74665.1"/>
    <property type="molecule type" value="Genomic_DNA"/>
</dbReference>
<dbReference type="PANTHER" id="PTHR47637:SF1">
    <property type="entry name" value="CHAPERONE SURA"/>
    <property type="match status" value="1"/>
</dbReference>
<dbReference type="InterPro" id="IPR027304">
    <property type="entry name" value="Trigger_fact/SurA_dom_sf"/>
</dbReference>
<gene>
    <name evidence="12" type="ORF">DI632_13040</name>
</gene>